<dbReference type="PANTHER" id="PTHR11851:SF186">
    <property type="entry name" value="INACTIVE METALLOPROTEASE YMFF-RELATED"/>
    <property type="match status" value="1"/>
</dbReference>
<dbReference type="GO" id="GO:0046872">
    <property type="term" value="F:metal ion binding"/>
    <property type="evidence" value="ECO:0007669"/>
    <property type="project" value="InterPro"/>
</dbReference>
<organism evidence="2 3">
    <name type="scientific">Macrococcus lamae</name>
    <dbReference type="NCBI Taxonomy" id="198484"/>
    <lineage>
        <taxon>Bacteria</taxon>
        <taxon>Bacillati</taxon>
        <taxon>Bacillota</taxon>
        <taxon>Bacilli</taxon>
        <taxon>Bacillales</taxon>
        <taxon>Staphylococcaceae</taxon>
        <taxon>Macrococcus</taxon>
    </lineage>
</organism>
<dbReference type="InterPro" id="IPR050361">
    <property type="entry name" value="MPP/UQCRC_Complex"/>
</dbReference>
<comment type="caution">
    <text evidence="2">The sequence shown here is derived from an EMBL/GenBank/DDBJ whole genome shotgun (WGS) entry which is preliminary data.</text>
</comment>
<dbReference type="InterPro" id="IPR007863">
    <property type="entry name" value="Peptidase_M16_C"/>
</dbReference>
<dbReference type="Proteomes" id="UP000294802">
    <property type="component" value="Unassembled WGS sequence"/>
</dbReference>
<reference evidence="2 3" key="1">
    <citation type="submission" date="2019-01" db="EMBL/GenBank/DDBJ databases">
        <title>Draft genome sequences of the type strains of six Macrococcus species.</title>
        <authorList>
            <person name="Mazhar S."/>
            <person name="Altermann E."/>
            <person name="Hill C."/>
            <person name="Mcauliffe O."/>
        </authorList>
    </citation>
    <scope>NUCLEOTIDE SEQUENCE [LARGE SCALE GENOMIC DNA]</scope>
    <source>
        <strain evidence="2 3">CCM4815</strain>
    </source>
</reference>
<proteinExistence type="predicted"/>
<dbReference type="Gene3D" id="3.30.830.10">
    <property type="entry name" value="Metalloenzyme, LuxS/M16 peptidase-like"/>
    <property type="match status" value="2"/>
</dbReference>
<sequence length="412" mass="47568">MIPIHINEEQKFKTVSIVVKFKAPINENNVTERALLSKLMTKATAKYPTEQLMHDVLAENYGANLYSYVTKQKTAHVVTIGIDFINDKFLSHSENMQQRALELLAEVINNPLCKNKAFHAGKVDIEKQLLKARFQSIKDNKTQYGYQQLMKEMFKTQDYRFPSYGIEEKLPEVTPESIYQTYKSMWTEDEKEIFIIGDIDGKQAVQDVKEYLHMPQGKVSLEKLKIPQFTSPQYFNEQSDTTQAKINIGMTIDMIYGTQDYFAFIVFNQIFGGDVMSLLFMNVREKMSLAYQIHSQIDARLGLLYVIAGVNKDTRELAISTIMEQHELIKKGQFDENLLHTAKTMLITHKKETFDRPKGWIEATYAKGFEDIKLTTEEWIKGIENVKAEHVIEVAQRVAVHTIYCLTNEVQS</sequence>
<dbReference type="EMBL" id="SCWB01000008">
    <property type="protein sequence ID" value="TDM11871.1"/>
    <property type="molecule type" value="Genomic_DNA"/>
</dbReference>
<feature type="domain" description="Peptidase M16 C-terminal" evidence="1">
    <location>
        <begin position="173"/>
        <end position="346"/>
    </location>
</feature>
<evidence type="ECO:0000313" key="2">
    <source>
        <dbReference type="EMBL" id="TDM11871.1"/>
    </source>
</evidence>
<dbReference type="InterPro" id="IPR011249">
    <property type="entry name" value="Metalloenz_LuxS/M16"/>
</dbReference>
<evidence type="ECO:0000259" key="1">
    <source>
        <dbReference type="Pfam" id="PF05193"/>
    </source>
</evidence>
<dbReference type="OrthoDB" id="9762085at2"/>
<keyword evidence="3" id="KW-1185">Reference proteome</keyword>
<dbReference type="SUPFAM" id="SSF63411">
    <property type="entry name" value="LuxS/MPP-like metallohydrolase"/>
    <property type="match status" value="2"/>
</dbReference>
<dbReference type="NCBIfam" id="NF047422">
    <property type="entry name" value="YfmF_fam"/>
    <property type="match status" value="1"/>
</dbReference>
<name>A0A4R6BUF3_9STAP</name>
<accession>A0A4R6BUF3</accession>
<dbReference type="PANTHER" id="PTHR11851">
    <property type="entry name" value="METALLOPROTEASE"/>
    <property type="match status" value="1"/>
</dbReference>
<dbReference type="Pfam" id="PF05193">
    <property type="entry name" value="Peptidase_M16_C"/>
    <property type="match status" value="1"/>
</dbReference>
<gene>
    <name evidence="2" type="ORF">ERX29_05660</name>
</gene>
<protein>
    <submittedName>
        <fullName evidence="2">Insulinase family protein</fullName>
    </submittedName>
</protein>
<dbReference type="RefSeq" id="WP_133443728.1">
    <property type="nucleotide sequence ID" value="NZ_SCWB01000008.1"/>
</dbReference>
<evidence type="ECO:0000313" key="3">
    <source>
        <dbReference type="Proteomes" id="UP000294802"/>
    </source>
</evidence>
<dbReference type="AlphaFoldDB" id="A0A4R6BUF3"/>